<sequence length="199" mass="21976">MTTIQGKLVQIAQGNGLYMLSVDTEQAADGLLELPVTAEHYHVLFPAGDPVLNEIYEFTMQPADQQMTLVNVFPVDAEVIPADLVPTLTATQNMELQGEHFMDTQKASAALEKRLDAIRQDDSLMQDIQTELDQEAEQRRANIKARQQGQGIEQLFTAEELAQLQQKQQQQPTKTVSLSEQTRVAGQDGDLPLGGDDDA</sequence>
<organism evidence="2 3">
    <name type="scientific">Weissella thailandensis</name>
    <dbReference type="NCBI Taxonomy" id="89061"/>
    <lineage>
        <taxon>Bacteria</taxon>
        <taxon>Bacillati</taxon>
        <taxon>Bacillota</taxon>
        <taxon>Bacilli</taxon>
        <taxon>Lactobacillales</taxon>
        <taxon>Lactobacillaceae</taxon>
        <taxon>Weissella</taxon>
    </lineage>
</organism>
<proteinExistence type="predicted"/>
<feature type="compositionally biased region" description="Low complexity" evidence="1">
    <location>
        <begin position="186"/>
        <end position="199"/>
    </location>
</feature>
<dbReference type="EMBL" id="QRAY01000020">
    <property type="protein sequence ID" value="RDS58826.1"/>
    <property type="molecule type" value="Genomic_DNA"/>
</dbReference>
<comment type="caution">
    <text evidence="2">The sequence shown here is derived from an EMBL/GenBank/DDBJ whole genome shotgun (WGS) entry which is preliminary data.</text>
</comment>
<reference evidence="2 3" key="1">
    <citation type="submission" date="2018-07" db="EMBL/GenBank/DDBJ databases">
        <title>Genome-based reclassification of Weissella jogaejeotgali as Weissella thailandensis.</title>
        <authorList>
            <person name="Chun J."/>
            <person name="Kim B.-Y."/>
            <person name="Kwak M.-J."/>
        </authorList>
    </citation>
    <scope>NUCLEOTIDE SEQUENCE [LARGE SCALE GENOMIC DNA]</scope>
    <source>
        <strain evidence="2 3">KCTC 3751</strain>
    </source>
</reference>
<protein>
    <submittedName>
        <fullName evidence="2">Uncharacterized protein</fullName>
    </submittedName>
</protein>
<feature type="region of interest" description="Disordered" evidence="1">
    <location>
        <begin position="165"/>
        <end position="199"/>
    </location>
</feature>
<dbReference type="Proteomes" id="UP000254492">
    <property type="component" value="Unassembled WGS sequence"/>
</dbReference>
<feature type="compositionally biased region" description="Polar residues" evidence="1">
    <location>
        <begin position="172"/>
        <end position="184"/>
    </location>
</feature>
<keyword evidence="3" id="KW-1185">Reference proteome</keyword>
<evidence type="ECO:0000313" key="2">
    <source>
        <dbReference type="EMBL" id="RDS58826.1"/>
    </source>
</evidence>
<gene>
    <name evidence="2" type="ORF">DWV05_09130</name>
</gene>
<evidence type="ECO:0000256" key="1">
    <source>
        <dbReference type="SAM" id="MobiDB-lite"/>
    </source>
</evidence>
<dbReference type="RefSeq" id="WP_115471615.1">
    <property type="nucleotide sequence ID" value="NZ_BJEC01000001.1"/>
</dbReference>
<evidence type="ECO:0000313" key="3">
    <source>
        <dbReference type="Proteomes" id="UP000254492"/>
    </source>
</evidence>
<name>A0ABX9I664_9LACO</name>
<accession>A0ABX9I664</accession>